<keyword evidence="3" id="KW-1185">Reference proteome</keyword>
<feature type="non-terminal residue" evidence="2">
    <location>
        <position position="374"/>
    </location>
</feature>
<evidence type="ECO:0000313" key="3">
    <source>
        <dbReference type="Proteomes" id="UP000199513"/>
    </source>
</evidence>
<protein>
    <submittedName>
        <fullName evidence="2">Uncharacterized protein</fullName>
    </submittedName>
</protein>
<name>A0A1I2KJU7_9BACT</name>
<reference evidence="2 3" key="1">
    <citation type="submission" date="2016-10" db="EMBL/GenBank/DDBJ databases">
        <authorList>
            <person name="de Groot N.N."/>
        </authorList>
    </citation>
    <scope>NUCLEOTIDE SEQUENCE [LARGE SCALE GENOMIC DNA]</scope>
    <source>
        <strain>GEY</strain>
        <strain evidence="3">DSM 9560</strain>
    </source>
</reference>
<dbReference type="Proteomes" id="UP000199513">
    <property type="component" value="Unassembled WGS sequence"/>
</dbReference>
<feature type="signal peptide" evidence="1">
    <location>
        <begin position="1"/>
        <end position="27"/>
    </location>
</feature>
<accession>A0A1I2KJU7</accession>
<dbReference type="AlphaFoldDB" id="A0A1I2KJU7"/>
<feature type="chain" id="PRO_5011583579" evidence="1">
    <location>
        <begin position="28"/>
        <end position="374"/>
    </location>
</feature>
<keyword evidence="1" id="KW-0732">Signal</keyword>
<organism evidence="2 3">
    <name type="scientific">Thermoflexibacter ruber</name>
    <dbReference type="NCBI Taxonomy" id="1003"/>
    <lineage>
        <taxon>Bacteria</taxon>
        <taxon>Pseudomonadati</taxon>
        <taxon>Bacteroidota</taxon>
        <taxon>Cytophagia</taxon>
        <taxon>Cytophagales</taxon>
        <taxon>Thermoflexibacteraceae</taxon>
        <taxon>Thermoflexibacter</taxon>
    </lineage>
</organism>
<evidence type="ECO:0000256" key="1">
    <source>
        <dbReference type="SAM" id="SignalP"/>
    </source>
</evidence>
<evidence type="ECO:0000313" key="2">
    <source>
        <dbReference type="EMBL" id="SFF65381.1"/>
    </source>
</evidence>
<proteinExistence type="predicted"/>
<dbReference type="STRING" id="1003.SAMN04488541_11201"/>
<dbReference type="EMBL" id="FONY01000120">
    <property type="protein sequence ID" value="SFF65381.1"/>
    <property type="molecule type" value="Genomic_DNA"/>
</dbReference>
<gene>
    <name evidence="2" type="ORF">SAMN04488541_11201</name>
</gene>
<sequence length="374" mass="37711">MSRFIEIHIYKILIVACLTFLSIATQAQTNVGINVNPPDPSATLHVGGNTGGLLIPRLTTTQRNSISNPANGLVVYDVDLNTFVYNAGTNTEPIWKTLLNFTTSSGVTDGQILVGNGGQLIPVTLSGDVTLNNAGVLTINNGAINSDKLSTTGVTAGTYGGATGVPQITVDNKGRITSITVIPISGSGGPIVVPPPAPPTFPPATGDLTGTYPNLTIVNNAVTIGKIDATGAGNDKVLTTNAGGLMTWIDKTAIGTPPLNSGQIFVGNALNVATAVNMSGDVNIDNTGATTIQNDAVNSAKILDGTIVDADVNATAAIAGTKINPNFGTQNITTTGAVNSNSLALTGKGTSASTVPADAGTTLTTKDYVDAAGA</sequence>